<dbReference type="PANTHER" id="PTHR11877:SF99">
    <property type="entry name" value="1,3,6,8-TETRAHYDROXYNAPHTHALENE SYNTHASE"/>
    <property type="match status" value="1"/>
</dbReference>
<comment type="similarity">
    <text evidence="1">Belongs to the thiolase-like superfamily. Chalcone/stilbene synthases family.</text>
</comment>
<evidence type="ECO:0000259" key="5">
    <source>
        <dbReference type="Pfam" id="PF02797"/>
    </source>
</evidence>
<proteinExistence type="inferred from homology"/>
<dbReference type="EMBL" id="CP126446">
    <property type="protein sequence ID" value="WIF96331.1"/>
    <property type="molecule type" value="Genomic_DNA"/>
</dbReference>
<protein>
    <submittedName>
        <fullName evidence="6">3-oxoacyl-[acyl-carrier-protein] synthase III C-terminal domain-containing protein</fullName>
    </submittedName>
</protein>
<dbReference type="InterPro" id="IPR016039">
    <property type="entry name" value="Thiolase-like"/>
</dbReference>
<sequence>MAWITSVGVSIPEYEIAQRDIQSFVKEVFPRSEREITRLLPVFENAAVDKRQFVVPKEWFGQPHTFQERNELYEEKALSYSLEAIDDCLKNKTFLQEPVPYEAIDYIIYVSSTGVATPTIDARIMNEREFREDVKRVPLWGLGCAGGGAGLARAMDFAHLYPESNILVVCVELCGLTFQKNDRRKSNFIGTALFGDGIAAALVVGEKSPYASNRISTAPQMNQSSSKLKKHALDVMGWNVNEDGFQVVFAKSIPVLVETFWKGHVEQFLSTIHKKESDLSFFVAHPGGQKVLQAYQEVLNSSEKKFSHSYEVLKQHGNMSSATVIHVLKRWMEEFPKEGTASILAALGPGFSSELVSLEWLK</sequence>
<feature type="domain" description="Chalcone/stilbene synthase N-terminal" evidence="4">
    <location>
        <begin position="64"/>
        <end position="203"/>
    </location>
</feature>
<evidence type="ECO:0000313" key="7">
    <source>
        <dbReference type="Proteomes" id="UP001236652"/>
    </source>
</evidence>
<dbReference type="CDD" id="cd00831">
    <property type="entry name" value="CHS_like"/>
    <property type="match status" value="1"/>
</dbReference>
<name>A0ABY8UU95_9BACI</name>
<evidence type="ECO:0000259" key="4">
    <source>
        <dbReference type="Pfam" id="PF00195"/>
    </source>
</evidence>
<dbReference type="Pfam" id="PF02797">
    <property type="entry name" value="Chal_sti_synt_C"/>
    <property type="match status" value="1"/>
</dbReference>
<dbReference type="PIRSF" id="PIRSF000451">
    <property type="entry name" value="PKS_III"/>
    <property type="match status" value="1"/>
</dbReference>
<keyword evidence="3" id="KW-0012">Acyltransferase</keyword>
<organism evidence="6 7">
    <name type="scientific">Pontibacillus chungwhensis</name>
    <dbReference type="NCBI Taxonomy" id="265426"/>
    <lineage>
        <taxon>Bacteria</taxon>
        <taxon>Bacillati</taxon>
        <taxon>Bacillota</taxon>
        <taxon>Bacilli</taxon>
        <taxon>Bacillales</taxon>
        <taxon>Bacillaceae</taxon>
        <taxon>Pontibacillus</taxon>
    </lineage>
</organism>
<dbReference type="SUPFAM" id="SSF53901">
    <property type="entry name" value="Thiolase-like"/>
    <property type="match status" value="2"/>
</dbReference>
<feature type="domain" description="Chalcone/stilbene synthase C-terminal" evidence="5">
    <location>
        <begin position="234"/>
        <end position="355"/>
    </location>
</feature>
<reference evidence="6 7" key="1">
    <citation type="submission" date="2023-05" db="EMBL/GenBank/DDBJ databases">
        <title>Comparative genomics reveals the evidence of polycyclic aromatic hydrocarbons degradation in moderately halophilic genus Pontibacillus.</title>
        <authorList>
            <person name="Yang H."/>
            <person name="Qian Z."/>
        </authorList>
    </citation>
    <scope>NUCLEOTIDE SEQUENCE [LARGE SCALE GENOMIC DNA]</scope>
    <source>
        <strain evidence="7">HN14</strain>
    </source>
</reference>
<dbReference type="PROSITE" id="PS00441">
    <property type="entry name" value="CHALCONE_SYNTH"/>
    <property type="match status" value="1"/>
</dbReference>
<dbReference type="InterPro" id="IPR001099">
    <property type="entry name" value="Chalcone/stilbene_synt_N"/>
</dbReference>
<dbReference type="RefSeq" id="WP_231416579.1">
    <property type="nucleotide sequence ID" value="NZ_CP126446.1"/>
</dbReference>
<keyword evidence="7" id="KW-1185">Reference proteome</keyword>
<evidence type="ECO:0000256" key="3">
    <source>
        <dbReference type="ARBA" id="ARBA00023315"/>
    </source>
</evidence>
<evidence type="ECO:0000256" key="1">
    <source>
        <dbReference type="ARBA" id="ARBA00005531"/>
    </source>
</evidence>
<dbReference type="InterPro" id="IPR012328">
    <property type="entry name" value="Chalcone/stilbene_synt_C"/>
</dbReference>
<keyword evidence="2" id="KW-0808">Transferase</keyword>
<dbReference type="InterPro" id="IPR018088">
    <property type="entry name" value="Chalcone/stilbene_synthase_AS"/>
</dbReference>
<dbReference type="PANTHER" id="PTHR11877">
    <property type="entry name" value="HYDROXYMETHYLGLUTARYL-COA SYNTHASE"/>
    <property type="match status" value="1"/>
</dbReference>
<evidence type="ECO:0000313" key="6">
    <source>
        <dbReference type="EMBL" id="WIF96331.1"/>
    </source>
</evidence>
<accession>A0ABY8UU95</accession>
<dbReference type="InterPro" id="IPR011141">
    <property type="entry name" value="Polyketide_synthase_type-III"/>
</dbReference>
<dbReference type="Proteomes" id="UP001236652">
    <property type="component" value="Chromosome"/>
</dbReference>
<gene>
    <name evidence="6" type="ORF">QNI29_11250</name>
</gene>
<dbReference type="Pfam" id="PF00195">
    <property type="entry name" value="Chal_sti_synt_N"/>
    <property type="match status" value="1"/>
</dbReference>
<evidence type="ECO:0000256" key="2">
    <source>
        <dbReference type="ARBA" id="ARBA00022679"/>
    </source>
</evidence>
<dbReference type="Gene3D" id="3.40.47.10">
    <property type="match status" value="2"/>
</dbReference>